<feature type="region of interest" description="Disordered" evidence="1">
    <location>
        <begin position="33"/>
        <end position="65"/>
    </location>
</feature>
<dbReference type="GO" id="GO:0000324">
    <property type="term" value="C:fungal-type vacuole"/>
    <property type="evidence" value="ECO:0007669"/>
    <property type="project" value="TreeGrafter"/>
</dbReference>
<dbReference type="EMBL" id="FJOG01000066">
    <property type="protein sequence ID" value="CZR69168.1"/>
    <property type="molecule type" value="Genomic_DNA"/>
</dbReference>
<evidence type="ECO:0000313" key="5">
    <source>
        <dbReference type="Proteomes" id="UP000184330"/>
    </source>
</evidence>
<evidence type="ECO:0000256" key="3">
    <source>
        <dbReference type="SAM" id="SignalP"/>
    </source>
</evidence>
<keyword evidence="2" id="KW-1133">Transmembrane helix</keyword>
<proteinExistence type="predicted"/>
<organism evidence="4 5">
    <name type="scientific">Phialocephala subalpina</name>
    <dbReference type="NCBI Taxonomy" id="576137"/>
    <lineage>
        <taxon>Eukaryota</taxon>
        <taxon>Fungi</taxon>
        <taxon>Dikarya</taxon>
        <taxon>Ascomycota</taxon>
        <taxon>Pezizomycotina</taxon>
        <taxon>Leotiomycetes</taxon>
        <taxon>Helotiales</taxon>
        <taxon>Mollisiaceae</taxon>
        <taxon>Phialocephala</taxon>
        <taxon>Phialocephala fortinii species complex</taxon>
    </lineage>
</organism>
<evidence type="ECO:0000313" key="4">
    <source>
        <dbReference type="EMBL" id="CZR69168.1"/>
    </source>
</evidence>
<feature type="region of interest" description="Disordered" evidence="1">
    <location>
        <begin position="199"/>
        <end position="219"/>
    </location>
</feature>
<dbReference type="PANTHER" id="PTHR36089:SF1">
    <property type="entry name" value="CHITIN SYNTHASE 3 COMPLEX PROTEIN CSI2-RELATED"/>
    <property type="match status" value="1"/>
</dbReference>
<evidence type="ECO:0008006" key="6">
    <source>
        <dbReference type="Google" id="ProtNLM"/>
    </source>
</evidence>
<feature type="transmembrane region" description="Helical" evidence="2">
    <location>
        <begin position="131"/>
        <end position="153"/>
    </location>
</feature>
<feature type="compositionally biased region" description="Polar residues" evidence="1">
    <location>
        <begin position="314"/>
        <end position="324"/>
    </location>
</feature>
<reference evidence="4 5" key="1">
    <citation type="submission" date="2016-03" db="EMBL/GenBank/DDBJ databases">
        <authorList>
            <person name="Ploux O."/>
        </authorList>
    </citation>
    <scope>NUCLEOTIDE SEQUENCE [LARGE SCALE GENOMIC DNA]</scope>
    <source>
        <strain evidence="4 5">UAMH 11012</strain>
    </source>
</reference>
<gene>
    <name evidence="4" type="ORF">PAC_19068</name>
</gene>
<feature type="signal peptide" evidence="3">
    <location>
        <begin position="1"/>
        <end position="23"/>
    </location>
</feature>
<dbReference type="InterPro" id="IPR051009">
    <property type="entry name" value="PRM"/>
</dbReference>
<sequence length="364" mass="36231">MRLLSRSAAVAVTFAMAASAASTLPNLSTATDATGSGTATTGSGSNTASATTGSGTTAASTGSASKVTITGGSSAATTGSIPSITGTTASSDAGLTGLPTLSGAVLPVTVTVPNLANAPFMQASSLPDGTVFIVVGAVLGFMAMSVLLWRGLVAWSLHRSVKRAASQQGIDDKNALFRNPGPPPAPFYKYSDRDSTISLSGLGHKSKKSNRPNTAGARESTASLFFSPTAGAAGAGVGAGNRGSNYLPAGYYAAGASVAGNGQGHVPVGGQGLGHRNDISMSTLRPESQGYGRARSMGHSPPDSPGLHAASGHMASSSTLNLSQGYGGNERAPSAYLEDLIDGDNTIPPGHGHLRDHSNSPGRY</sequence>
<keyword evidence="3" id="KW-0732">Signal</keyword>
<accession>A0A1L7XVY8</accession>
<keyword evidence="2" id="KW-0812">Transmembrane</keyword>
<dbReference type="PANTHER" id="PTHR36089">
    <property type="entry name" value="CHITIN SYNTHASE 3 COMPLEX PROTEIN CSI2-RELATED"/>
    <property type="match status" value="1"/>
</dbReference>
<evidence type="ECO:0000256" key="2">
    <source>
        <dbReference type="SAM" id="Phobius"/>
    </source>
</evidence>
<dbReference type="Proteomes" id="UP000184330">
    <property type="component" value="Unassembled WGS sequence"/>
</dbReference>
<keyword evidence="5" id="KW-1185">Reference proteome</keyword>
<feature type="chain" id="PRO_5012137422" description="CSI2 protein" evidence="3">
    <location>
        <begin position="24"/>
        <end position="364"/>
    </location>
</feature>
<evidence type="ECO:0000256" key="1">
    <source>
        <dbReference type="SAM" id="MobiDB-lite"/>
    </source>
</evidence>
<dbReference type="AlphaFoldDB" id="A0A1L7XVY8"/>
<name>A0A1L7XVY8_9HELO</name>
<protein>
    <recommendedName>
        <fullName evidence="6">CSI2 protein</fullName>
    </recommendedName>
</protein>
<keyword evidence="2" id="KW-0472">Membrane</keyword>
<feature type="region of interest" description="Disordered" evidence="1">
    <location>
        <begin position="288"/>
        <end position="364"/>
    </location>
</feature>
<feature type="region of interest" description="Disordered" evidence="1">
    <location>
        <begin position="172"/>
        <end position="191"/>
    </location>
</feature>
<dbReference type="OrthoDB" id="4065319at2759"/>